<reference evidence="2" key="1">
    <citation type="submission" date="2021-03" db="EMBL/GenBank/DDBJ databases">
        <title>Agromyces archimandritus sp. nov., isolated from the cockroach Archimandrita tessellata.</title>
        <authorList>
            <person name="Guzman J."/>
            <person name="Ortuzar M."/>
            <person name="Poehlein A."/>
            <person name="Daniel R."/>
            <person name="Trujillo M."/>
            <person name="Vilcinskas A."/>
        </authorList>
    </citation>
    <scope>NUCLEOTIDE SEQUENCE</scope>
    <source>
        <strain evidence="2">G127AT</strain>
    </source>
</reference>
<name>A0A975FJT9_9MICO</name>
<dbReference type="GO" id="GO:0016787">
    <property type="term" value="F:hydrolase activity"/>
    <property type="evidence" value="ECO:0007669"/>
    <property type="project" value="UniProtKB-KW"/>
</dbReference>
<sequence>MTVPRLAAVELGGPRDARPLLLGPSLGTSTILWRDAAPRLGIRRRIVAWDLPGHGAAPAADADFTVGELADALAGLIDELGGGPADVAGVSLGGAVTLELALRHPERVRRAVIMCSGAKIATRETWTDRAAAVRTNGTSPLVVPSAQRWFAPGSMERHPVIAGELLHALQDADDESYARCCDALADYDVRDALSAVAAPVLAVWGEHDQVTPEAAAREVADGVPHGRAVGVADAAHLVPAEQPEAAAALIDEFLEEQA</sequence>
<dbReference type="PANTHER" id="PTHR43194:SF2">
    <property type="entry name" value="PEROXISOMAL MEMBRANE PROTEIN LPX1"/>
    <property type="match status" value="1"/>
</dbReference>
<gene>
    <name evidence="2" type="ORF">G127AT_10995</name>
</gene>
<accession>A0A975FJT9</accession>
<evidence type="ECO:0000313" key="3">
    <source>
        <dbReference type="Proteomes" id="UP000671914"/>
    </source>
</evidence>
<organism evidence="2 3">
    <name type="scientific">Agromyces archimandritae</name>
    <dbReference type="NCBI Taxonomy" id="2781962"/>
    <lineage>
        <taxon>Bacteria</taxon>
        <taxon>Bacillati</taxon>
        <taxon>Actinomycetota</taxon>
        <taxon>Actinomycetes</taxon>
        <taxon>Micrococcales</taxon>
        <taxon>Microbacteriaceae</taxon>
        <taxon>Agromyces</taxon>
    </lineage>
</organism>
<evidence type="ECO:0000259" key="1">
    <source>
        <dbReference type="Pfam" id="PF12697"/>
    </source>
</evidence>
<dbReference type="Proteomes" id="UP000671914">
    <property type="component" value="Chromosome"/>
</dbReference>
<protein>
    <submittedName>
        <fullName evidence="2">Alpha/beta fold hydrolase</fullName>
    </submittedName>
</protein>
<dbReference type="SUPFAM" id="SSF53474">
    <property type="entry name" value="alpha/beta-Hydrolases"/>
    <property type="match status" value="1"/>
</dbReference>
<keyword evidence="2" id="KW-0378">Hydrolase</keyword>
<dbReference type="Gene3D" id="3.40.50.1820">
    <property type="entry name" value="alpha/beta hydrolase"/>
    <property type="match status" value="1"/>
</dbReference>
<evidence type="ECO:0000313" key="2">
    <source>
        <dbReference type="EMBL" id="QTX03843.1"/>
    </source>
</evidence>
<dbReference type="InterPro" id="IPR000073">
    <property type="entry name" value="AB_hydrolase_1"/>
</dbReference>
<dbReference type="AlphaFoldDB" id="A0A975FJT9"/>
<dbReference type="Pfam" id="PF12697">
    <property type="entry name" value="Abhydrolase_6"/>
    <property type="match status" value="1"/>
</dbReference>
<dbReference type="KEGG" id="aarc:G127AT_10995"/>
<dbReference type="PANTHER" id="PTHR43194">
    <property type="entry name" value="HYDROLASE ALPHA/BETA FOLD FAMILY"/>
    <property type="match status" value="1"/>
</dbReference>
<dbReference type="InterPro" id="IPR029058">
    <property type="entry name" value="AB_hydrolase_fold"/>
</dbReference>
<keyword evidence="3" id="KW-1185">Reference proteome</keyword>
<dbReference type="PRINTS" id="PR00111">
    <property type="entry name" value="ABHYDROLASE"/>
</dbReference>
<dbReference type="RefSeq" id="WP_210896842.1">
    <property type="nucleotide sequence ID" value="NZ_CP071696.1"/>
</dbReference>
<proteinExistence type="predicted"/>
<feature type="domain" description="AB hydrolase-1" evidence="1">
    <location>
        <begin position="31"/>
        <end position="248"/>
    </location>
</feature>
<dbReference type="EMBL" id="CP071696">
    <property type="protein sequence ID" value="QTX03843.1"/>
    <property type="molecule type" value="Genomic_DNA"/>
</dbReference>
<dbReference type="InterPro" id="IPR050228">
    <property type="entry name" value="Carboxylesterase_BioH"/>
</dbReference>